<feature type="region of interest" description="Disordered" evidence="1">
    <location>
        <begin position="625"/>
        <end position="654"/>
    </location>
</feature>
<keyword evidence="2" id="KW-1133">Transmembrane helix</keyword>
<feature type="region of interest" description="Disordered" evidence="1">
    <location>
        <begin position="387"/>
        <end position="407"/>
    </location>
</feature>
<feature type="compositionally biased region" description="Low complexity" evidence="1">
    <location>
        <begin position="463"/>
        <end position="479"/>
    </location>
</feature>
<feature type="region of interest" description="Disordered" evidence="1">
    <location>
        <begin position="720"/>
        <end position="824"/>
    </location>
</feature>
<feature type="region of interest" description="Disordered" evidence="1">
    <location>
        <begin position="680"/>
        <end position="702"/>
    </location>
</feature>
<feature type="compositionally biased region" description="Low complexity" evidence="1">
    <location>
        <begin position="443"/>
        <end position="453"/>
    </location>
</feature>
<feature type="region of interest" description="Disordered" evidence="1">
    <location>
        <begin position="125"/>
        <end position="144"/>
    </location>
</feature>
<dbReference type="Proteomes" id="UP000011841">
    <property type="component" value="Chromosome"/>
</dbReference>
<feature type="compositionally biased region" description="Low complexity" evidence="1">
    <location>
        <begin position="632"/>
        <end position="650"/>
    </location>
</feature>
<feature type="region of interest" description="Disordered" evidence="1">
    <location>
        <begin position="77"/>
        <end position="120"/>
    </location>
</feature>
<keyword evidence="2" id="KW-0472">Membrane</keyword>
<dbReference type="OrthoDB" id="8232964at2"/>
<evidence type="ECO:0000313" key="4">
    <source>
        <dbReference type="Proteomes" id="UP000011841"/>
    </source>
</evidence>
<dbReference type="HOGENOM" id="CLU_367887_0_0_5"/>
<dbReference type="RefSeq" id="WP_015667266.1">
    <property type="nucleotide sequence ID" value="NC_020453.1"/>
</dbReference>
<feature type="region of interest" description="Disordered" evidence="1">
    <location>
        <begin position="547"/>
        <end position="580"/>
    </location>
</feature>
<name>M4Z8Z2_9BRAD</name>
<dbReference type="EMBL" id="AP012603">
    <property type="protein sequence ID" value="BAM90158.1"/>
    <property type="molecule type" value="Genomic_DNA"/>
</dbReference>
<organism evidence="3 4">
    <name type="scientific">Bradyrhizobium oligotrophicum S58</name>
    <dbReference type="NCBI Taxonomy" id="1245469"/>
    <lineage>
        <taxon>Bacteria</taxon>
        <taxon>Pseudomonadati</taxon>
        <taxon>Pseudomonadota</taxon>
        <taxon>Alphaproteobacteria</taxon>
        <taxon>Hyphomicrobiales</taxon>
        <taxon>Nitrobacteraceae</taxon>
        <taxon>Bradyrhizobium</taxon>
    </lineage>
</organism>
<protein>
    <submittedName>
        <fullName evidence="3">Uncharacterized protein</fullName>
    </submittedName>
</protein>
<keyword evidence="2" id="KW-0812">Transmembrane</keyword>
<evidence type="ECO:0000313" key="3">
    <source>
        <dbReference type="EMBL" id="BAM90158.1"/>
    </source>
</evidence>
<dbReference type="AlphaFoldDB" id="M4Z8Z2"/>
<feature type="compositionally biased region" description="Low complexity" evidence="1">
    <location>
        <begin position="297"/>
        <end position="310"/>
    </location>
</feature>
<feature type="compositionally biased region" description="Pro residues" evidence="1">
    <location>
        <begin position="391"/>
        <end position="400"/>
    </location>
</feature>
<proteinExistence type="predicted"/>
<feature type="region of interest" description="Disordered" evidence="1">
    <location>
        <begin position="443"/>
        <end position="499"/>
    </location>
</feature>
<feature type="region of interest" description="Disordered" evidence="1">
    <location>
        <begin position="150"/>
        <end position="207"/>
    </location>
</feature>
<evidence type="ECO:0000256" key="2">
    <source>
        <dbReference type="SAM" id="Phobius"/>
    </source>
</evidence>
<feature type="region of interest" description="Disordered" evidence="1">
    <location>
        <begin position="241"/>
        <end position="357"/>
    </location>
</feature>
<keyword evidence="4" id="KW-1185">Reference proteome</keyword>
<feature type="compositionally biased region" description="Low complexity" evidence="1">
    <location>
        <begin position="176"/>
        <end position="193"/>
    </location>
</feature>
<feature type="compositionally biased region" description="Polar residues" evidence="1">
    <location>
        <begin position="132"/>
        <end position="144"/>
    </location>
</feature>
<dbReference type="PATRIC" id="fig|1245469.3.peg.4269"/>
<feature type="compositionally biased region" description="Low complexity" evidence="1">
    <location>
        <begin position="728"/>
        <end position="772"/>
    </location>
</feature>
<gene>
    <name evidence="3" type="ORF">S58_41720</name>
</gene>
<dbReference type="KEGG" id="aol:S58_41720"/>
<sequence length="824" mass="86028">MASRTAGVAFAIATGFLGTVVVLLPRVVIAAEECLTEPTGEKSDAQRWYYRFDRGTNRRCWYLKDANGGTRDTAALARSTQQPAPWDFAQPAPPKLTPRRADGPAPRAAADAMAEAPQPRLRTDLAVRGTPKPQNVAVTPTTLTASDASLSRGLDASSPWPSSPPPQPETTASDTAPAAMADDGNADADANPASTGDGQGAAPSKTTKPEAPIHVLMLVVIGALAISGLLASALYRLSRMGRRRRRNGSWHGDATQIRRARTKPRAKAPPPPALRAGRGSMPPAPSHVASSRGAQPASALDLASARLSASQPEHAETRAYRQAQSQAPSPQHQDHPAVAARRRDHDAAAEMPRTQATDAVWQAVDQLSDRAAVRRAAPADQMIAADVQPSPATPSAPAPAAPTAQQQQQMAAAQMAAAQAAAAKIAAAKVAAAKANAAAAPAARQAPSNHAAATEPQQAQAWPATQRPAAANPAPASMAAPPPPPVPPTQDAAAAAPPAPVDVGEIVSALRKARASDATSAAGGGAPIDAAKVIAALLVSRAAKRQTAQPATTESGDAAAAVVPSPAASPPATEPTASQAAQQLMNRLRGGQLDAQPTRVTSNQPTAASADPAAALVEALRAHAARQPAYPADDQTAATEAAAMSKAPTAADDDELDDPAAALINLLQSRFSLPEDELDAEPFDDEHEESSAEAPQIVGSMHDDPTAQLMSLLESRSSIPAAPPVLDRPQPQHQQQPQQRRQPQQQQYQQQPQRPPQQQQYQQPPQRPQQQRSPFVPSQFEDPATPPLDFIPRPQALRPRPHSIQHDESLDGIQDILARLGRRA</sequence>
<dbReference type="GeneID" id="301817972"/>
<feature type="compositionally biased region" description="Low complexity" evidence="1">
    <location>
        <begin position="103"/>
        <end position="120"/>
    </location>
</feature>
<accession>M4Z8Z2</accession>
<feature type="transmembrane region" description="Helical" evidence="2">
    <location>
        <begin position="213"/>
        <end position="237"/>
    </location>
</feature>
<feature type="compositionally biased region" description="Low complexity" evidence="1">
    <location>
        <begin position="322"/>
        <end position="339"/>
    </location>
</feature>
<reference evidence="3 4" key="1">
    <citation type="journal article" date="2013" name="Appl. Environ. Microbiol.">
        <title>Genome analysis suggests that the soil oligotrophic bacterium Agromonas oligotrophica (Bradyrhizobium oligotrophicum) is a nitrogen-fixing symbiont of Aeschynomene indica.</title>
        <authorList>
            <person name="Okubo T."/>
            <person name="Fukushima S."/>
            <person name="Itakura M."/>
            <person name="Oshima K."/>
            <person name="Longtonglang A."/>
            <person name="Teaumroong N."/>
            <person name="Mitsui H."/>
            <person name="Hattori M."/>
            <person name="Hattori R."/>
            <person name="Hattori T."/>
            <person name="Minamisawa K."/>
        </authorList>
    </citation>
    <scope>NUCLEOTIDE SEQUENCE [LARGE SCALE GENOMIC DNA]</scope>
    <source>
        <strain evidence="3 4">S58</strain>
    </source>
</reference>
<evidence type="ECO:0000256" key="1">
    <source>
        <dbReference type="SAM" id="MobiDB-lite"/>
    </source>
</evidence>